<evidence type="ECO:0000313" key="1">
    <source>
        <dbReference type="EMBL" id="CAG8611996.1"/>
    </source>
</evidence>
<comment type="caution">
    <text evidence="1">The sequence shown here is derived from an EMBL/GenBank/DDBJ whole genome shotgun (WGS) entry which is preliminary data.</text>
</comment>
<sequence length="427" mass="48658">MEDLRTYPDNSISNVSLEDNVTESSSGTYITKEHWAEVLHENKVVRQCKNCNKKRYSVNTSKSHLKKHTISCTTQDTKFSFIKPVTKEDVDNSIIDLVVSTGISFNVLNGLLFHRMVNKLHYVTDTYKVPHPTTISRHLSGRIYEIRREFIKVVTGSWISDNWRIVNIILNFQKSGQTAKDIKSVIVNTLNNYNIRDKIFSLTMDNTTTNKAIARMLQDELPNINLIYIGCMCHIPNLIVKVGLAEIDRLRQKVHKIMKYLANPLANRCLELLESYCKVVGVNFLRPVLEIDIRWNSTLAMFERYIILHPVIKEMYSKEPSMPSCLETEELLELESFCRILKPFEVATTILSKDQSNSISDALTSESDGAESNGISGWKSLSRQFPILSQMACDFLSIQPSSVASERAFSQAGFTVTNERANLNEKT</sequence>
<dbReference type="Proteomes" id="UP000789702">
    <property type="component" value="Unassembled WGS sequence"/>
</dbReference>
<reference evidence="1" key="1">
    <citation type="submission" date="2021-06" db="EMBL/GenBank/DDBJ databases">
        <authorList>
            <person name="Kallberg Y."/>
            <person name="Tangrot J."/>
            <person name="Rosling A."/>
        </authorList>
    </citation>
    <scope>NUCLEOTIDE SEQUENCE</scope>
    <source>
        <strain evidence="1">IL203A</strain>
    </source>
</reference>
<keyword evidence="2" id="KW-1185">Reference proteome</keyword>
<accession>A0ACA9MT93</accession>
<feature type="non-terminal residue" evidence="1">
    <location>
        <position position="427"/>
    </location>
</feature>
<proteinExistence type="predicted"/>
<protein>
    <submittedName>
        <fullName evidence="1">16681_t:CDS:1</fullName>
    </submittedName>
</protein>
<organism evidence="1 2">
    <name type="scientific">Dentiscutata heterogama</name>
    <dbReference type="NCBI Taxonomy" id="1316150"/>
    <lineage>
        <taxon>Eukaryota</taxon>
        <taxon>Fungi</taxon>
        <taxon>Fungi incertae sedis</taxon>
        <taxon>Mucoromycota</taxon>
        <taxon>Glomeromycotina</taxon>
        <taxon>Glomeromycetes</taxon>
        <taxon>Diversisporales</taxon>
        <taxon>Gigasporaceae</taxon>
        <taxon>Dentiscutata</taxon>
    </lineage>
</organism>
<evidence type="ECO:0000313" key="2">
    <source>
        <dbReference type="Proteomes" id="UP000789702"/>
    </source>
</evidence>
<dbReference type="EMBL" id="CAJVPU010011132">
    <property type="protein sequence ID" value="CAG8611996.1"/>
    <property type="molecule type" value="Genomic_DNA"/>
</dbReference>
<name>A0ACA9MT93_9GLOM</name>
<gene>
    <name evidence="1" type="ORF">DHETER_LOCUS7673</name>
</gene>